<dbReference type="Proteomes" id="UP000051221">
    <property type="component" value="Unassembled WGS sequence"/>
</dbReference>
<comment type="similarity">
    <text evidence="1">Belongs to the transglycosylase Slt family.</text>
</comment>
<evidence type="ECO:0000256" key="2">
    <source>
        <dbReference type="SAM" id="Coils"/>
    </source>
</evidence>
<keyword evidence="7" id="KW-1185">Reference proteome</keyword>
<proteinExistence type="inferred from homology"/>
<feature type="chain" id="PRO_5006194683" evidence="4">
    <location>
        <begin position="25"/>
        <end position="538"/>
    </location>
</feature>
<feature type="compositionally biased region" description="Low complexity" evidence="3">
    <location>
        <begin position="271"/>
        <end position="285"/>
    </location>
</feature>
<name>A0A0Q2MV91_VIBFU</name>
<dbReference type="InParanoid" id="A0A0Q2MV91"/>
<reference evidence="6 7" key="1">
    <citation type="submission" date="2015-08" db="EMBL/GenBank/DDBJ databases">
        <title>Antibacterial properties of a collection of Vibrionaceae strains.</title>
        <authorList>
            <person name="Giubergia S."/>
        </authorList>
    </citation>
    <scope>NUCLEOTIDE SEQUENCE [LARGE SCALE GENOMIC DNA]</scope>
    <source>
        <strain evidence="6 7">S0821</strain>
    </source>
</reference>
<dbReference type="CDD" id="cd16893">
    <property type="entry name" value="LT_MltC_MltE"/>
    <property type="match status" value="1"/>
</dbReference>
<feature type="signal peptide" evidence="4">
    <location>
        <begin position="1"/>
        <end position="24"/>
    </location>
</feature>
<dbReference type="Pfam" id="PF01464">
    <property type="entry name" value="SLT"/>
    <property type="match status" value="1"/>
</dbReference>
<dbReference type="PROSITE" id="PS00922">
    <property type="entry name" value="TRANSGLYCOSYLASE"/>
    <property type="match status" value="1"/>
</dbReference>
<comment type="caution">
    <text evidence="6">The sequence shown here is derived from an EMBL/GenBank/DDBJ whole genome shotgun (WGS) entry which is preliminary data.</text>
</comment>
<keyword evidence="4" id="KW-0732">Signal</keyword>
<gene>
    <name evidence="6" type="ORF">AMR76_21720</name>
</gene>
<evidence type="ECO:0000313" key="6">
    <source>
        <dbReference type="EMBL" id="KQH83631.1"/>
    </source>
</evidence>
<feature type="coiled-coil region" evidence="2">
    <location>
        <begin position="173"/>
        <end position="234"/>
    </location>
</feature>
<feature type="compositionally biased region" description="Polar residues" evidence="3">
    <location>
        <begin position="251"/>
        <end position="266"/>
    </location>
</feature>
<organism evidence="6 7">
    <name type="scientific">Vibrio furnissii</name>
    <dbReference type="NCBI Taxonomy" id="29494"/>
    <lineage>
        <taxon>Bacteria</taxon>
        <taxon>Pseudomonadati</taxon>
        <taxon>Pseudomonadota</taxon>
        <taxon>Gammaproteobacteria</taxon>
        <taxon>Vibrionales</taxon>
        <taxon>Vibrionaceae</taxon>
        <taxon>Vibrio</taxon>
    </lineage>
</organism>
<accession>A0A0Q2MV91</accession>
<dbReference type="InterPro" id="IPR008258">
    <property type="entry name" value="Transglycosylase_SLT_dom_1"/>
</dbReference>
<dbReference type="PANTHER" id="PTHR37423:SF2">
    <property type="entry name" value="MEMBRANE-BOUND LYTIC MUREIN TRANSGLYCOSYLASE C"/>
    <property type="match status" value="1"/>
</dbReference>
<dbReference type="GO" id="GO:0016020">
    <property type="term" value="C:membrane"/>
    <property type="evidence" value="ECO:0007669"/>
    <property type="project" value="InterPro"/>
</dbReference>
<protein>
    <submittedName>
        <fullName evidence="6">Murein transglycosylase</fullName>
    </submittedName>
</protein>
<dbReference type="EMBL" id="LKHS01000033">
    <property type="protein sequence ID" value="KQH83631.1"/>
    <property type="molecule type" value="Genomic_DNA"/>
</dbReference>
<dbReference type="Gene3D" id="1.10.530.10">
    <property type="match status" value="1"/>
</dbReference>
<keyword evidence="2" id="KW-0175">Coiled coil</keyword>
<dbReference type="GO" id="GO:0008933">
    <property type="term" value="F:peptidoglycan lytic transglycosylase activity"/>
    <property type="evidence" value="ECO:0007669"/>
    <property type="project" value="InterPro"/>
</dbReference>
<dbReference type="InterPro" id="IPR000189">
    <property type="entry name" value="Transglyc_AS"/>
</dbReference>
<feature type="region of interest" description="Disordered" evidence="3">
    <location>
        <begin position="237"/>
        <end position="285"/>
    </location>
</feature>
<sequence>MFMRRLKKTLIALSLSSFYCTSFAATHDAFAELDQATANAKRSPEEIKQEFHDYVNRRFDEYEAWRENYTRELDQQRQALINQWGSAQISDQTTDVQYSADDSVRQVVDYENNTATVSVLVDASVSNATAQQLAAQQLNLPEDAVADLNQAQVSEHAVNYSREQENQEKDFVLAQTRAQMNEYDIQAERLIAANTGAPDDFIYQRAYQKKMALIDEAKQRIELISNQYRQQRKALGIPEPLPADPIHASQPVDQTPASNEVATVTERQAEPTPAVVPSKAKPAPVEPVVAKVPVTTTPTAEHQAAQQVASSTSSDQPAATVTEPVATPAAAKATTHTAVAPKKVISYKISLPNNSLAKRASHYQPLALKESEKWSVDPALVMAIMHSESAFRPEAKSYVPAFGLMQIVPTTAGHDVNRQMRKIDAPMKESELYQPPVNVETGTAYLHILQSKYLKRIEDKQSRLYCTIAAYNTGAGNVARAFNADRSTNIRKAAGEINQLTPDQVYQTLMNNLPYDETKTYLKKVSSRLALYQPETTQ</sequence>
<dbReference type="InterPro" id="IPR023346">
    <property type="entry name" value="Lysozyme-like_dom_sf"/>
</dbReference>
<feature type="domain" description="Transglycosylase SLT" evidence="5">
    <location>
        <begin position="367"/>
        <end position="492"/>
    </location>
</feature>
<dbReference type="SUPFAM" id="SSF53955">
    <property type="entry name" value="Lysozyme-like"/>
    <property type="match status" value="1"/>
</dbReference>
<dbReference type="AlphaFoldDB" id="A0A0Q2MV91"/>
<evidence type="ECO:0000259" key="5">
    <source>
        <dbReference type="Pfam" id="PF01464"/>
    </source>
</evidence>
<dbReference type="GO" id="GO:0000270">
    <property type="term" value="P:peptidoglycan metabolic process"/>
    <property type="evidence" value="ECO:0007669"/>
    <property type="project" value="InterPro"/>
</dbReference>
<feature type="region of interest" description="Disordered" evidence="3">
    <location>
        <begin position="298"/>
        <end position="321"/>
    </location>
</feature>
<dbReference type="PANTHER" id="PTHR37423">
    <property type="entry name" value="SOLUBLE LYTIC MUREIN TRANSGLYCOSYLASE-RELATED"/>
    <property type="match status" value="1"/>
</dbReference>
<evidence type="ECO:0000256" key="3">
    <source>
        <dbReference type="SAM" id="MobiDB-lite"/>
    </source>
</evidence>
<evidence type="ECO:0000256" key="1">
    <source>
        <dbReference type="ARBA" id="ARBA00007734"/>
    </source>
</evidence>
<evidence type="ECO:0000313" key="7">
    <source>
        <dbReference type="Proteomes" id="UP000051221"/>
    </source>
</evidence>
<evidence type="ECO:0000256" key="4">
    <source>
        <dbReference type="SAM" id="SignalP"/>
    </source>
</evidence>